<evidence type="ECO:0000256" key="2">
    <source>
        <dbReference type="SAM" id="Coils"/>
    </source>
</evidence>
<feature type="coiled-coil region" evidence="2">
    <location>
        <begin position="282"/>
        <end position="309"/>
    </location>
</feature>
<dbReference type="RefSeq" id="WP_179634480.1">
    <property type="nucleotide sequence ID" value="NZ_JACCFH010000001.1"/>
</dbReference>
<keyword evidence="2" id="KW-0175">Coiled coil</keyword>
<proteinExistence type="inferred from homology"/>
<accession>A0A7Y9U7P8</accession>
<evidence type="ECO:0000256" key="1">
    <source>
        <dbReference type="ARBA" id="ARBA00007189"/>
    </source>
</evidence>
<comment type="similarity">
    <text evidence="1">Belongs to the UPF0751 family.</text>
</comment>
<reference evidence="3 4" key="1">
    <citation type="submission" date="2020-07" db="EMBL/GenBank/DDBJ databases">
        <title>Genomic Encyclopedia of Archaeal and Bacterial Type Strains, Phase II (KMG-II): from individual species to whole genera.</title>
        <authorList>
            <person name="Goeker M."/>
        </authorList>
    </citation>
    <scope>NUCLEOTIDE SEQUENCE [LARGE SCALE GENOMIC DNA]</scope>
    <source>
        <strain evidence="3 4">DSM 21226</strain>
    </source>
</reference>
<comment type="caution">
    <text evidence="3">The sequence shown here is derived from an EMBL/GenBank/DDBJ whole genome shotgun (WGS) entry which is preliminary data.</text>
</comment>
<dbReference type="Proteomes" id="UP000518288">
    <property type="component" value="Unassembled WGS sequence"/>
</dbReference>
<evidence type="ECO:0000313" key="4">
    <source>
        <dbReference type="Proteomes" id="UP000518288"/>
    </source>
</evidence>
<sequence length="438" mass="48158">MCSADRPKRGLNLVSLVASSRHAPETESDPAFAVASRLAARVPAVAGEPVDLSPGAQSSRRRRLWELPRAVFCPVLGTCVPIEQLRRLADKVLGQRVLADDYELHCGAINACASRGELAERLQRELDTRYAAAIRQARTLRTVEALQVYWREATFGSEVGAALWVTLTHPSCDAALEEQVQRDIHMLQHQVGTGVRVDARRLHELASENGVLTRELAAIQARVTRQMAEKAAEIERQQAELVRLRAQLLARDTRIACLQDDLAALQGSASVAQARLNLAYRLEWQQQRLQSLSEALDSSQQQVRRLERRLVHCAAGLELVSAPASASMPGLALDLQDKAVLCVGGRPASVPIYRQEIEVRGARFLHHDGGEEESAARLEAHLEAADLVICQTGCISHGAYWRVKSHCKRTGKRCVFVDRPSAAGLLRSLESDTPGRTD</sequence>
<keyword evidence="4" id="KW-1185">Reference proteome</keyword>
<protein>
    <submittedName>
        <fullName evidence="3">Putative coiled-coil protein SlyX</fullName>
    </submittedName>
</protein>
<evidence type="ECO:0000313" key="3">
    <source>
        <dbReference type="EMBL" id="NYG33746.1"/>
    </source>
</evidence>
<dbReference type="InterPro" id="IPR016772">
    <property type="entry name" value="UCP020408"/>
</dbReference>
<dbReference type="EMBL" id="JACCFH010000001">
    <property type="protein sequence ID" value="NYG33746.1"/>
    <property type="molecule type" value="Genomic_DNA"/>
</dbReference>
<feature type="coiled-coil region" evidence="2">
    <location>
        <begin position="220"/>
        <end position="251"/>
    </location>
</feature>
<dbReference type="Pfam" id="PF10087">
    <property type="entry name" value="DUF2325"/>
    <property type="match status" value="1"/>
</dbReference>
<organism evidence="3 4">
    <name type="scientific">Sphaerotilus montanus</name>
    <dbReference type="NCBI Taxonomy" id="522889"/>
    <lineage>
        <taxon>Bacteria</taxon>
        <taxon>Pseudomonadati</taxon>
        <taxon>Pseudomonadota</taxon>
        <taxon>Betaproteobacteria</taxon>
        <taxon>Burkholderiales</taxon>
        <taxon>Sphaerotilaceae</taxon>
        <taxon>Sphaerotilus</taxon>
    </lineage>
</organism>
<gene>
    <name evidence="3" type="ORF">BDD16_002732</name>
</gene>
<name>A0A7Y9U7P8_9BURK</name>
<dbReference type="AlphaFoldDB" id="A0A7Y9U7P8"/>